<reference evidence="2" key="2">
    <citation type="journal article" date="2018" name="Mol. Plant Microbe Interact.">
        <title>Genome sequence resources for the wheat stripe rust pathogen (Puccinia striiformis f. sp. tritici) and the barley stripe rust pathogen (Puccinia striiformis f. sp. hordei).</title>
        <authorList>
            <person name="Xia C."/>
            <person name="Wang M."/>
            <person name="Yin C."/>
            <person name="Cornejo O.E."/>
            <person name="Hulbert S.H."/>
            <person name="Chen X."/>
        </authorList>
    </citation>
    <scope>NUCLEOTIDE SEQUENCE [LARGE SCALE GENOMIC DNA]</scope>
    <source>
        <strain evidence="2">93-210</strain>
    </source>
</reference>
<protein>
    <submittedName>
        <fullName evidence="1">Uncharacterized protein</fullName>
    </submittedName>
</protein>
<sequence>MRSSERLRNTSLLHTKHPGCSLVSQLSAGLLKALIRSIQRLLASAGTLESFRSLPETQLPQSIKLIIQNKSVFGYQIYSLAMDAMSTFIHSEPSSLAILQEAGLTKALYGAIDSGIEP</sequence>
<accession>A0ACC0DTV0</accession>
<evidence type="ECO:0000313" key="2">
    <source>
        <dbReference type="Proteomes" id="UP001060170"/>
    </source>
</evidence>
<name>A0ACC0DTV0_9BASI</name>
<evidence type="ECO:0000313" key="1">
    <source>
        <dbReference type="EMBL" id="KAI7938990.1"/>
    </source>
</evidence>
<gene>
    <name evidence="1" type="ORF">MJO28_014569</name>
</gene>
<reference evidence="2" key="1">
    <citation type="journal article" date="2018" name="BMC Genomics">
        <title>Genomic insights into host adaptation between the wheat stripe rust pathogen (Puccinia striiformis f. sp. tritici) and the barley stripe rust pathogen (Puccinia striiformis f. sp. hordei).</title>
        <authorList>
            <person name="Xia C."/>
            <person name="Wang M."/>
            <person name="Yin C."/>
            <person name="Cornejo O.E."/>
            <person name="Hulbert S.H."/>
            <person name="Chen X."/>
        </authorList>
    </citation>
    <scope>NUCLEOTIDE SEQUENCE [LARGE SCALE GENOMIC DNA]</scope>
    <source>
        <strain evidence="2">93-210</strain>
    </source>
</reference>
<dbReference type="EMBL" id="CM045879">
    <property type="protein sequence ID" value="KAI7938990.1"/>
    <property type="molecule type" value="Genomic_DNA"/>
</dbReference>
<proteinExistence type="predicted"/>
<keyword evidence="2" id="KW-1185">Reference proteome</keyword>
<organism evidence="1 2">
    <name type="scientific">Puccinia striiformis f. sp. tritici</name>
    <dbReference type="NCBI Taxonomy" id="168172"/>
    <lineage>
        <taxon>Eukaryota</taxon>
        <taxon>Fungi</taxon>
        <taxon>Dikarya</taxon>
        <taxon>Basidiomycota</taxon>
        <taxon>Pucciniomycotina</taxon>
        <taxon>Pucciniomycetes</taxon>
        <taxon>Pucciniales</taxon>
        <taxon>Pucciniaceae</taxon>
        <taxon>Puccinia</taxon>
    </lineage>
</organism>
<reference evidence="1 2" key="3">
    <citation type="journal article" date="2022" name="Microbiol. Spectr.">
        <title>Folding features and dynamics of 3D genome architecture in plant fungal pathogens.</title>
        <authorList>
            <person name="Xia C."/>
        </authorList>
    </citation>
    <scope>NUCLEOTIDE SEQUENCE [LARGE SCALE GENOMIC DNA]</scope>
    <source>
        <strain evidence="1 2">93-210</strain>
    </source>
</reference>
<dbReference type="Proteomes" id="UP001060170">
    <property type="component" value="Chromosome 15"/>
</dbReference>
<comment type="caution">
    <text evidence="1">The sequence shown here is derived from an EMBL/GenBank/DDBJ whole genome shotgun (WGS) entry which is preliminary data.</text>
</comment>